<evidence type="ECO:0000259" key="4">
    <source>
        <dbReference type="Pfam" id="PF08646"/>
    </source>
</evidence>
<dbReference type="GO" id="GO:0016787">
    <property type="term" value="F:hydrolase activity"/>
    <property type="evidence" value="ECO:0007669"/>
    <property type="project" value="UniProtKB-KW"/>
</dbReference>
<comment type="cofactor">
    <cofactor evidence="1">
        <name>Mg(2+)</name>
        <dbReference type="ChEBI" id="CHEBI:18420"/>
    </cofactor>
</comment>
<dbReference type="InterPro" id="IPR010285">
    <property type="entry name" value="DNA_helicase_pif1-like_DEAD"/>
</dbReference>
<dbReference type="EC" id="5.6.2.3" evidence="1"/>
<dbReference type="FunFam" id="3.40.50.300:FF:002884">
    <property type="entry name" value="ATP-dependent DNA helicase"/>
    <property type="match status" value="1"/>
</dbReference>
<keyword evidence="1" id="KW-0378">Hydrolase</keyword>
<dbReference type="Gene3D" id="2.40.50.140">
    <property type="entry name" value="Nucleic acid-binding proteins"/>
    <property type="match status" value="2"/>
</dbReference>
<keyword evidence="1" id="KW-0234">DNA repair</keyword>
<dbReference type="GO" id="GO:0006281">
    <property type="term" value="P:DNA repair"/>
    <property type="evidence" value="ECO:0007669"/>
    <property type="project" value="UniProtKB-KW"/>
</dbReference>
<dbReference type="InterPro" id="IPR013955">
    <property type="entry name" value="Rep_factor-A_C"/>
</dbReference>
<dbReference type="GO" id="GO:0005524">
    <property type="term" value="F:ATP binding"/>
    <property type="evidence" value="ECO:0007669"/>
    <property type="project" value="UniProtKB-KW"/>
</dbReference>
<protein>
    <recommendedName>
        <fullName evidence="1">ATP-dependent DNA helicase</fullName>
        <ecNumber evidence="1">5.6.2.3</ecNumber>
    </recommendedName>
</protein>
<comment type="caution">
    <text evidence="6">The sequence shown here is derived from an EMBL/GenBank/DDBJ whole genome shotgun (WGS) entry which is preliminary data.</text>
</comment>
<evidence type="ECO:0000256" key="1">
    <source>
        <dbReference type="RuleBase" id="RU363044"/>
    </source>
</evidence>
<organism evidence="6 7">
    <name type="scientific">Rhododendron griersonianum</name>
    <dbReference type="NCBI Taxonomy" id="479676"/>
    <lineage>
        <taxon>Eukaryota</taxon>
        <taxon>Viridiplantae</taxon>
        <taxon>Streptophyta</taxon>
        <taxon>Embryophyta</taxon>
        <taxon>Tracheophyta</taxon>
        <taxon>Spermatophyta</taxon>
        <taxon>Magnoliopsida</taxon>
        <taxon>eudicotyledons</taxon>
        <taxon>Gunneridae</taxon>
        <taxon>Pentapetalae</taxon>
        <taxon>asterids</taxon>
        <taxon>Ericales</taxon>
        <taxon>Ericaceae</taxon>
        <taxon>Ericoideae</taxon>
        <taxon>Rhodoreae</taxon>
        <taxon>Rhododendron</taxon>
    </lineage>
</organism>
<dbReference type="EMBL" id="JACTNZ010000008">
    <property type="protein sequence ID" value="KAG5536564.1"/>
    <property type="molecule type" value="Genomic_DNA"/>
</dbReference>
<reference evidence="6" key="1">
    <citation type="submission" date="2020-08" db="EMBL/GenBank/DDBJ databases">
        <title>Plant Genome Project.</title>
        <authorList>
            <person name="Zhang R.-G."/>
        </authorList>
    </citation>
    <scope>NUCLEOTIDE SEQUENCE</scope>
    <source>
        <strain evidence="6">WSP0</strain>
        <tissue evidence="6">Leaf</tissue>
    </source>
</reference>
<keyword evidence="1" id="KW-0547">Nucleotide-binding</keyword>
<evidence type="ECO:0000256" key="2">
    <source>
        <dbReference type="SAM" id="MobiDB-lite"/>
    </source>
</evidence>
<dbReference type="SUPFAM" id="SSF52540">
    <property type="entry name" value="P-loop containing nucleoside triphosphate hydrolases"/>
    <property type="match status" value="1"/>
</dbReference>
<dbReference type="Pfam" id="PF05970">
    <property type="entry name" value="PIF1"/>
    <property type="match status" value="1"/>
</dbReference>
<feature type="domain" description="DNA helicase Pif1-like DEAD-box helicase" evidence="3">
    <location>
        <begin position="1"/>
        <end position="94"/>
    </location>
</feature>
<name>A0AAV6JAK7_9ERIC</name>
<keyword evidence="7" id="KW-1185">Reference proteome</keyword>
<dbReference type="AlphaFoldDB" id="A0AAV6JAK7"/>
<dbReference type="InterPro" id="IPR027417">
    <property type="entry name" value="P-loop_NTPase"/>
</dbReference>
<dbReference type="GO" id="GO:0000723">
    <property type="term" value="P:telomere maintenance"/>
    <property type="evidence" value="ECO:0007669"/>
    <property type="project" value="InterPro"/>
</dbReference>
<feature type="region of interest" description="Disordered" evidence="2">
    <location>
        <begin position="684"/>
        <end position="726"/>
    </location>
</feature>
<dbReference type="SUPFAM" id="SSF50249">
    <property type="entry name" value="Nucleic acid-binding proteins"/>
    <property type="match status" value="2"/>
</dbReference>
<dbReference type="InterPro" id="IPR049163">
    <property type="entry name" value="Pif1-like_2B_dom"/>
</dbReference>
<keyword evidence="1" id="KW-0067">ATP-binding</keyword>
<comment type="catalytic activity">
    <reaction evidence="1">
        <text>ATP + H2O = ADP + phosphate + H(+)</text>
        <dbReference type="Rhea" id="RHEA:13065"/>
        <dbReference type="ChEBI" id="CHEBI:15377"/>
        <dbReference type="ChEBI" id="CHEBI:15378"/>
        <dbReference type="ChEBI" id="CHEBI:30616"/>
        <dbReference type="ChEBI" id="CHEBI:43474"/>
        <dbReference type="ChEBI" id="CHEBI:456216"/>
        <dbReference type="EC" id="5.6.2.3"/>
    </reaction>
</comment>
<evidence type="ECO:0000313" key="7">
    <source>
        <dbReference type="Proteomes" id="UP000823749"/>
    </source>
</evidence>
<dbReference type="GO" id="GO:0006310">
    <property type="term" value="P:DNA recombination"/>
    <property type="evidence" value="ECO:0007669"/>
    <property type="project" value="UniProtKB-KW"/>
</dbReference>
<evidence type="ECO:0000259" key="5">
    <source>
        <dbReference type="Pfam" id="PF21530"/>
    </source>
</evidence>
<dbReference type="GO" id="GO:0043139">
    <property type="term" value="F:5'-3' DNA helicase activity"/>
    <property type="evidence" value="ECO:0007669"/>
    <property type="project" value="UniProtKB-EC"/>
</dbReference>
<proteinExistence type="inferred from homology"/>
<dbReference type="Pfam" id="PF21530">
    <property type="entry name" value="Pif1_2B_dom"/>
    <property type="match status" value="1"/>
</dbReference>
<accession>A0AAV6JAK7</accession>
<dbReference type="PANTHER" id="PTHR10492">
    <property type="match status" value="1"/>
</dbReference>
<dbReference type="Pfam" id="PF08646">
    <property type="entry name" value="Rep_fac-A_C"/>
    <property type="match status" value="1"/>
</dbReference>
<comment type="similarity">
    <text evidence="1">Belongs to the helicase family.</text>
</comment>
<keyword evidence="1" id="KW-0227">DNA damage</keyword>
<evidence type="ECO:0000313" key="6">
    <source>
        <dbReference type="EMBL" id="KAG5536564.1"/>
    </source>
</evidence>
<dbReference type="Proteomes" id="UP000823749">
    <property type="component" value="Chromosome 8"/>
</dbReference>
<feature type="domain" description="DNA helicase Pif1-like 2B" evidence="5">
    <location>
        <begin position="187"/>
        <end position="232"/>
    </location>
</feature>
<keyword evidence="1" id="KW-0233">DNA recombination</keyword>
<dbReference type="InterPro" id="IPR012340">
    <property type="entry name" value="NA-bd_OB-fold"/>
</dbReference>
<evidence type="ECO:0000259" key="3">
    <source>
        <dbReference type="Pfam" id="PF05970"/>
    </source>
</evidence>
<sequence>MADKHSVEALDTLLRDITETDTLFGGKVVVLGGDFRQVRPVVPKGSREDCINASLVRSYIWPMLIKIKLKQNMRARTDGAFSAYILRIGNGLEPEDHAGQIKLPSFLTVQPTKATSPLDHLVEFVFPTIATTESQHISLSNSAILTPKNDAVNEINEIITARFPGEDQVYLSVDETTDKAQEGLYIDFNNSLTPPGMPAHKLILKKNIPVLLLRNINPSKGLCNVTRLICKEFSKHIIAAEITSGEKKGTTVFIPRIPLHPSDPEKYPVEFTRRQFPIRPCFAMTINKAQGQTLATVGVYLPEPVFSHGQLYVALSRATTAEKVQVIMAKNILPLKNIDLDSKNYTIEAIIVEKGIPKKSAKSGSQYQRFVLQDIPGTRIQATVFGSNIRVFEDTLKLFHTYSITNANVNTTPEEFRFLEQRCQLIINARTPVEEIKVDSLTMRSIKFDFTPIAMLSKINVPNSALGTTLATQKTSGFILDPQTPEAITLQSWCIANTSKIKQLPSMAAMKPLMLASATSSSNDPVKIINLPTSVEKTQLINIQGIAKVTNFNQRFYYLACSLCNKATNAYQNEDLWCNYCAKKVAPLIRIKFNIEIEDATAAIEAAVFPEIAETIYGITGTNITSTAPGESLPTELLERLSEPKNSNITLRAYMYTYAGISQLKFTVHSMSIQSASGKFINTGEVLALPPPTPAKREKTHAPSTSEDPTEANPAKKQKHNTNEQS</sequence>
<gene>
    <name evidence="6" type="ORF">RHGRI_024101</name>
</gene>
<dbReference type="Gene3D" id="3.40.50.300">
    <property type="entry name" value="P-loop containing nucleotide triphosphate hydrolases"/>
    <property type="match status" value="1"/>
</dbReference>
<dbReference type="CDD" id="cd18809">
    <property type="entry name" value="SF1_C_RecD"/>
    <property type="match status" value="1"/>
</dbReference>
<keyword evidence="1" id="KW-0347">Helicase</keyword>
<feature type="domain" description="Replication factor A C-terminal" evidence="4">
    <location>
        <begin position="553"/>
        <end position="671"/>
    </location>
</feature>
<dbReference type="PANTHER" id="PTHR10492:SF92">
    <property type="entry name" value="ATP-DEPENDENT DNA HELICASE"/>
    <property type="match status" value="1"/>
</dbReference>